<evidence type="ECO:0000313" key="12">
    <source>
        <dbReference type="Proteomes" id="UP000290637"/>
    </source>
</evidence>
<dbReference type="InterPro" id="IPR025202">
    <property type="entry name" value="PLD-like_dom"/>
</dbReference>
<dbReference type="GO" id="GO:0032049">
    <property type="term" value="P:cardiolipin biosynthetic process"/>
    <property type="evidence" value="ECO:0007669"/>
    <property type="project" value="UniProtKB-UniRule"/>
</dbReference>
<evidence type="ECO:0000256" key="5">
    <source>
        <dbReference type="ARBA" id="ARBA00022737"/>
    </source>
</evidence>
<reference evidence="11 12" key="1">
    <citation type="submission" date="2019-02" db="EMBL/GenBank/DDBJ databases">
        <title>Draft Genome Sequences of Six Type Strains of the Genus Massilia.</title>
        <authorList>
            <person name="Miess H."/>
            <person name="Frediansyhah A."/>
            <person name="Gross H."/>
        </authorList>
    </citation>
    <scope>NUCLEOTIDE SEQUENCE [LARGE SCALE GENOMIC DNA]</scope>
    <source>
        <strain evidence="11 12">DSM 17473</strain>
    </source>
</reference>
<comment type="subcellular location">
    <subcellularLocation>
        <location evidence="1">Cell membrane</location>
    </subcellularLocation>
</comment>
<keyword evidence="12" id="KW-1185">Reference proteome</keyword>
<keyword evidence="6" id="KW-1133">Transmembrane helix</keyword>
<keyword evidence="4" id="KW-0812">Transmembrane</keyword>
<dbReference type="EMBL" id="CP035913">
    <property type="protein sequence ID" value="QBE62336.1"/>
    <property type="molecule type" value="Genomic_DNA"/>
</dbReference>
<organism evidence="11 12">
    <name type="scientific">Pseudoduganella lutea</name>
    <dbReference type="NCBI Taxonomy" id="321985"/>
    <lineage>
        <taxon>Bacteria</taxon>
        <taxon>Pseudomonadati</taxon>
        <taxon>Pseudomonadota</taxon>
        <taxon>Betaproteobacteria</taxon>
        <taxon>Burkholderiales</taxon>
        <taxon>Oxalobacteraceae</taxon>
        <taxon>Telluria group</taxon>
        <taxon>Pseudoduganella</taxon>
    </lineage>
</organism>
<evidence type="ECO:0000256" key="1">
    <source>
        <dbReference type="ARBA" id="ARBA00004236"/>
    </source>
</evidence>
<evidence type="ECO:0000256" key="7">
    <source>
        <dbReference type="ARBA" id="ARBA00023136"/>
    </source>
</evidence>
<evidence type="ECO:0000256" key="8">
    <source>
        <dbReference type="NCBIfam" id="TIGR04265"/>
    </source>
</evidence>
<name>A0A4P6KU51_9BURK</name>
<dbReference type="NCBIfam" id="TIGR04265">
    <property type="entry name" value="bac_cardiolipin"/>
    <property type="match status" value="1"/>
</dbReference>
<accession>A0A4P6KU51</accession>
<dbReference type="Pfam" id="PF13091">
    <property type="entry name" value="PLDc_2"/>
    <property type="match status" value="2"/>
</dbReference>
<gene>
    <name evidence="11" type="primary">cls</name>
    <name evidence="11" type="ORF">EWM63_04520</name>
</gene>
<keyword evidence="5" id="KW-0677">Repeat</keyword>
<evidence type="ECO:0000256" key="9">
    <source>
        <dbReference type="SAM" id="SignalP"/>
    </source>
</evidence>
<keyword evidence="9" id="KW-0732">Signal</keyword>
<dbReference type="GO" id="GO:0005886">
    <property type="term" value="C:plasma membrane"/>
    <property type="evidence" value="ECO:0007669"/>
    <property type="project" value="UniProtKB-SubCell"/>
</dbReference>
<dbReference type="OrthoDB" id="9762009at2"/>
<keyword evidence="3" id="KW-0808">Transferase</keyword>
<feature type="signal peptide" evidence="9">
    <location>
        <begin position="1"/>
        <end position="28"/>
    </location>
</feature>
<evidence type="ECO:0000256" key="3">
    <source>
        <dbReference type="ARBA" id="ARBA00022679"/>
    </source>
</evidence>
<proteinExistence type="predicted"/>
<evidence type="ECO:0000259" key="10">
    <source>
        <dbReference type="PROSITE" id="PS50035"/>
    </source>
</evidence>
<keyword evidence="7" id="KW-0472">Membrane</keyword>
<dbReference type="PANTHER" id="PTHR21248">
    <property type="entry name" value="CARDIOLIPIN SYNTHASE"/>
    <property type="match status" value="1"/>
</dbReference>
<dbReference type="PROSITE" id="PS50035">
    <property type="entry name" value="PLD"/>
    <property type="match status" value="2"/>
</dbReference>
<keyword evidence="2" id="KW-1003">Cell membrane</keyword>
<dbReference type="SMART" id="SM00155">
    <property type="entry name" value="PLDc"/>
    <property type="match status" value="2"/>
</dbReference>
<dbReference type="GO" id="GO:0008808">
    <property type="term" value="F:cardiolipin synthase activity"/>
    <property type="evidence" value="ECO:0007669"/>
    <property type="project" value="UniProtKB-UniRule"/>
</dbReference>
<dbReference type="KEGG" id="plue:EWM63_04520"/>
<protein>
    <recommendedName>
        <fullName evidence="8">Cardiolipin synthase</fullName>
        <ecNumber evidence="8">2.7.8.-</ecNumber>
    </recommendedName>
</protein>
<evidence type="ECO:0000256" key="2">
    <source>
        <dbReference type="ARBA" id="ARBA00022475"/>
    </source>
</evidence>
<feature type="domain" description="PLD phosphodiesterase" evidence="10">
    <location>
        <begin position="380"/>
        <end position="407"/>
    </location>
</feature>
<dbReference type="EC" id="2.7.8.-" evidence="8"/>
<dbReference type="CDD" id="cd09159">
    <property type="entry name" value="PLDc_ybhO_like_2"/>
    <property type="match status" value="1"/>
</dbReference>
<dbReference type="InterPro" id="IPR001736">
    <property type="entry name" value="PLipase_D/transphosphatidylase"/>
</dbReference>
<dbReference type="Gene3D" id="3.30.870.10">
    <property type="entry name" value="Endonuclease Chain A"/>
    <property type="match status" value="2"/>
</dbReference>
<dbReference type="PANTHER" id="PTHR21248:SF22">
    <property type="entry name" value="PHOSPHOLIPASE D"/>
    <property type="match status" value="1"/>
</dbReference>
<feature type="chain" id="PRO_5020468969" description="Cardiolipin synthase" evidence="9">
    <location>
        <begin position="29"/>
        <end position="467"/>
    </location>
</feature>
<evidence type="ECO:0000256" key="4">
    <source>
        <dbReference type="ARBA" id="ARBA00022692"/>
    </source>
</evidence>
<evidence type="ECO:0000313" key="11">
    <source>
        <dbReference type="EMBL" id="QBE62336.1"/>
    </source>
</evidence>
<sequence length="467" mass="51747">MKCWNPRCWTGHKPVAVILAGWCLVACASLPAVDPDKTKEAAAETPVVKSVNGALPASRAKALLAKRWSKNTLDLKAQAALEEAATGVPLIAGNQVKLLFDGPVTMAEMMKAIEGAKNNINFETYIFDEDELGDKFAELLIAKQKAGVTVNIIYDSVGTLMVPQAFFDRMRAAGIHLVAYNPVNPAKVRGNGWKVNNRDHRKMLIVDGKIGFTGGINISDTYSKSSPFRSKSRPSNAKDVGWRDTHVRIEGPAVQAMQWLFIQHWTGQDADDLREADYFPTPIIAGDKLMRVLGSEPGGQYEIYKAILLAMRESKKSIHITCAYFVPDEQTVQALIDAARRGVEVRIVLPSVSDSGMVFHAGRAFYDRLLSAGVQIYELKLAVLHAKTMVIDGVWSTVGSANLDRRSFQHNAEVNVIVLGDAFGKEMEAAFRDDVKNSRQVLLTPWRARPLLDRMKEYASKVWDYWL</sequence>
<dbReference type="Proteomes" id="UP000290637">
    <property type="component" value="Chromosome"/>
</dbReference>
<dbReference type="InterPro" id="IPR022924">
    <property type="entry name" value="Cardiolipin_synthase"/>
</dbReference>
<dbReference type="AlphaFoldDB" id="A0A4P6KU51"/>
<dbReference type="RefSeq" id="WP_130185471.1">
    <property type="nucleotide sequence ID" value="NZ_CP035913.1"/>
</dbReference>
<dbReference type="CDD" id="cd09110">
    <property type="entry name" value="PLDc_CLS_1"/>
    <property type="match status" value="1"/>
</dbReference>
<dbReference type="SUPFAM" id="SSF56024">
    <property type="entry name" value="Phospholipase D/nuclease"/>
    <property type="match status" value="2"/>
</dbReference>
<feature type="domain" description="PLD phosphodiesterase" evidence="10">
    <location>
        <begin position="195"/>
        <end position="222"/>
    </location>
</feature>
<evidence type="ECO:0000256" key="6">
    <source>
        <dbReference type="ARBA" id="ARBA00022989"/>
    </source>
</evidence>